<feature type="domain" description="Large ribosomal subunit protein bL25 L25" evidence="6">
    <location>
        <begin position="63"/>
        <end position="115"/>
    </location>
</feature>
<dbReference type="GO" id="GO:0022625">
    <property type="term" value="C:cytosolic large ribosomal subunit"/>
    <property type="evidence" value="ECO:0007669"/>
    <property type="project" value="TreeGrafter"/>
</dbReference>
<keyword evidence="2 5" id="KW-0694">RNA-binding</keyword>
<evidence type="ECO:0000259" key="6">
    <source>
        <dbReference type="Pfam" id="PF01386"/>
    </source>
</evidence>
<dbReference type="CDD" id="cd00495">
    <property type="entry name" value="Ribosomal_L25_TL5_CTC"/>
    <property type="match status" value="1"/>
</dbReference>
<dbReference type="PANTHER" id="PTHR33284">
    <property type="entry name" value="RIBOSOMAL PROTEIN L25/GLN-TRNA SYNTHETASE, ANTI-CODON-BINDING DOMAIN-CONTAINING PROTEIN"/>
    <property type="match status" value="1"/>
</dbReference>
<dbReference type="InterPro" id="IPR001021">
    <property type="entry name" value="Ribosomal_bL25_long"/>
</dbReference>
<dbReference type="Proteomes" id="UP000824076">
    <property type="component" value="Unassembled WGS sequence"/>
</dbReference>
<dbReference type="InterPro" id="IPR020056">
    <property type="entry name" value="Rbsml_bL25/Gln-tRNA_synth_N"/>
</dbReference>
<dbReference type="HAMAP" id="MF_01334">
    <property type="entry name" value="Ribosomal_bL25_CTC"/>
    <property type="match status" value="1"/>
</dbReference>
<dbReference type="EMBL" id="DVMS01000158">
    <property type="protein sequence ID" value="HIU39122.1"/>
    <property type="molecule type" value="Genomic_DNA"/>
</dbReference>
<dbReference type="Pfam" id="PF14693">
    <property type="entry name" value="Ribosomal_TL5_C"/>
    <property type="match status" value="1"/>
</dbReference>
<protein>
    <recommendedName>
        <fullName evidence="5">Large ribosomal subunit protein bL25</fullName>
    </recommendedName>
    <alternativeName>
        <fullName evidence="5">General stress protein CTC</fullName>
    </alternativeName>
</protein>
<comment type="function">
    <text evidence="5">This is one of the proteins that binds to the 5S RNA in the ribosome where it forms part of the central protuberance.</text>
</comment>
<keyword evidence="3 5" id="KW-0689">Ribosomal protein</keyword>
<dbReference type="InterPro" id="IPR029751">
    <property type="entry name" value="Ribosomal_L25_dom"/>
</dbReference>
<proteinExistence type="inferred from homology"/>
<dbReference type="PANTHER" id="PTHR33284:SF1">
    <property type="entry name" value="RIBOSOMAL PROTEIN L25_GLN-TRNA SYNTHETASE, ANTI-CODON-BINDING DOMAIN-CONTAINING PROTEIN"/>
    <property type="match status" value="1"/>
</dbReference>
<dbReference type="GO" id="GO:0006412">
    <property type="term" value="P:translation"/>
    <property type="evidence" value="ECO:0007669"/>
    <property type="project" value="UniProtKB-UniRule"/>
</dbReference>
<accession>A0A9D1IKT8</accession>
<evidence type="ECO:0000256" key="1">
    <source>
        <dbReference type="ARBA" id="ARBA00022730"/>
    </source>
</evidence>
<feature type="domain" description="Large ribosomal subunit protein bL25 beta" evidence="7">
    <location>
        <begin position="124"/>
        <end position="203"/>
    </location>
</feature>
<sequence>MKTYNLSAQPRTEIGKKASKALRNAGLIPVVMNGGKVVDLPYEGKLNPEESLVELANNKGVIVTSLQVKNDDLRKLLYTPDIYVIDLDIDGRKKKAVLKEVQFHPVKDEVLHIDLLEVNEDKPIVMEVPVKLEGHAEGVKAGGKLTLSMKKIKVKALYTNIPERVVVNVDNLGLGKTLQIGDLHFDGLELMNAKNAVVCAVQLTRAARGAQAAAAAAEK</sequence>
<reference evidence="8" key="2">
    <citation type="journal article" date="2021" name="PeerJ">
        <title>Extensive microbial diversity within the chicken gut microbiome revealed by metagenomics and culture.</title>
        <authorList>
            <person name="Gilroy R."/>
            <person name="Ravi A."/>
            <person name="Getino M."/>
            <person name="Pursley I."/>
            <person name="Horton D.L."/>
            <person name="Alikhan N.F."/>
            <person name="Baker D."/>
            <person name="Gharbi K."/>
            <person name="Hall N."/>
            <person name="Watson M."/>
            <person name="Adriaenssens E.M."/>
            <person name="Foster-Nyarko E."/>
            <person name="Jarju S."/>
            <person name="Secka A."/>
            <person name="Antonio M."/>
            <person name="Oren A."/>
            <person name="Chaudhuri R.R."/>
            <person name="La Ragione R."/>
            <person name="Hildebrand F."/>
            <person name="Pallen M.J."/>
        </authorList>
    </citation>
    <scope>NUCLEOTIDE SEQUENCE</scope>
    <source>
        <strain evidence="8">17073</strain>
    </source>
</reference>
<evidence type="ECO:0000256" key="5">
    <source>
        <dbReference type="HAMAP-Rule" id="MF_01334"/>
    </source>
</evidence>
<dbReference type="InterPro" id="IPR011035">
    <property type="entry name" value="Ribosomal_bL25/Gln-tRNA_synth"/>
</dbReference>
<dbReference type="GO" id="GO:0003735">
    <property type="term" value="F:structural constituent of ribosome"/>
    <property type="evidence" value="ECO:0007669"/>
    <property type="project" value="InterPro"/>
</dbReference>
<keyword evidence="1 5" id="KW-0699">rRNA-binding</keyword>
<dbReference type="InterPro" id="IPR020057">
    <property type="entry name" value="Ribosomal_bL25_b-dom"/>
</dbReference>
<evidence type="ECO:0000256" key="3">
    <source>
        <dbReference type="ARBA" id="ARBA00022980"/>
    </source>
</evidence>
<dbReference type="AlphaFoldDB" id="A0A9D1IKT8"/>
<comment type="caution">
    <text evidence="8">The sequence shown here is derived from an EMBL/GenBank/DDBJ whole genome shotgun (WGS) entry which is preliminary data.</text>
</comment>
<dbReference type="InterPro" id="IPR037121">
    <property type="entry name" value="Ribosomal_bL25_C"/>
</dbReference>
<dbReference type="SUPFAM" id="SSF50715">
    <property type="entry name" value="Ribosomal protein L25-like"/>
    <property type="match status" value="1"/>
</dbReference>
<evidence type="ECO:0000256" key="4">
    <source>
        <dbReference type="ARBA" id="ARBA00023274"/>
    </source>
</evidence>
<keyword evidence="4 5" id="KW-0687">Ribonucleoprotein</keyword>
<feature type="domain" description="Large ribosomal subunit protein bL25 L25" evidence="6">
    <location>
        <begin position="6"/>
        <end position="37"/>
    </location>
</feature>
<dbReference type="NCBIfam" id="NF004132">
    <property type="entry name" value="PRK05618.2-2"/>
    <property type="match status" value="1"/>
</dbReference>
<organism evidence="8 9">
    <name type="scientific">Candidatus Limisoma intestinavium</name>
    <dbReference type="NCBI Taxonomy" id="2840856"/>
    <lineage>
        <taxon>Bacteria</taxon>
        <taxon>Pseudomonadati</taxon>
        <taxon>Bacteroidota</taxon>
        <taxon>Bacteroidia</taxon>
        <taxon>Bacteroidales</taxon>
        <taxon>Candidatus Limisoma</taxon>
    </lineage>
</organism>
<dbReference type="InterPro" id="IPR020930">
    <property type="entry name" value="Ribosomal_uL5_bac-type"/>
</dbReference>
<dbReference type="GO" id="GO:0008097">
    <property type="term" value="F:5S rRNA binding"/>
    <property type="evidence" value="ECO:0007669"/>
    <property type="project" value="InterPro"/>
</dbReference>
<dbReference type="NCBIfam" id="TIGR00731">
    <property type="entry name" value="bL25_bact_ctc"/>
    <property type="match status" value="1"/>
</dbReference>
<evidence type="ECO:0000313" key="9">
    <source>
        <dbReference type="Proteomes" id="UP000824076"/>
    </source>
</evidence>
<name>A0A9D1IKT8_9BACT</name>
<reference evidence="8" key="1">
    <citation type="submission" date="2020-10" db="EMBL/GenBank/DDBJ databases">
        <authorList>
            <person name="Gilroy R."/>
        </authorList>
    </citation>
    <scope>NUCLEOTIDE SEQUENCE</scope>
    <source>
        <strain evidence="8">17073</strain>
    </source>
</reference>
<comment type="subunit">
    <text evidence="5">Part of the 50S ribosomal subunit; part of the 5S rRNA/L5/L18/L25 subcomplex. Contacts the 5S rRNA. Binds to the 5S rRNA independently of L5 and L18.</text>
</comment>
<evidence type="ECO:0000256" key="2">
    <source>
        <dbReference type="ARBA" id="ARBA00022884"/>
    </source>
</evidence>
<gene>
    <name evidence="5" type="primary">rplY</name>
    <name evidence="5" type="synonym">ctc</name>
    <name evidence="8" type="ORF">IAD18_05600</name>
</gene>
<evidence type="ECO:0000313" key="8">
    <source>
        <dbReference type="EMBL" id="HIU39122.1"/>
    </source>
</evidence>
<dbReference type="Gene3D" id="2.170.120.20">
    <property type="entry name" value="Ribosomal protein L25, beta domain"/>
    <property type="match status" value="1"/>
</dbReference>
<dbReference type="Pfam" id="PF01386">
    <property type="entry name" value="Ribosomal_L25p"/>
    <property type="match status" value="2"/>
</dbReference>
<comment type="similarity">
    <text evidence="5">Belongs to the bacterial ribosomal protein bL25 family. CTC subfamily.</text>
</comment>
<evidence type="ECO:0000259" key="7">
    <source>
        <dbReference type="Pfam" id="PF14693"/>
    </source>
</evidence>
<dbReference type="Gene3D" id="2.40.240.10">
    <property type="entry name" value="Ribosomal Protein L25, Chain P"/>
    <property type="match status" value="1"/>
</dbReference>